<proteinExistence type="predicted"/>
<reference evidence="1" key="1">
    <citation type="submission" date="2020-02" db="EMBL/GenBank/DDBJ databases">
        <authorList>
            <person name="Meier V. D."/>
        </authorList>
    </citation>
    <scope>NUCLEOTIDE SEQUENCE</scope>
    <source>
        <strain evidence="1">AVDCRST_MAG93</strain>
    </source>
</reference>
<dbReference type="AlphaFoldDB" id="A0A6J4J5J5"/>
<protein>
    <submittedName>
        <fullName evidence="1">Uncharacterized protein</fullName>
    </submittedName>
</protein>
<organism evidence="1">
    <name type="scientific">uncultured Chloroflexia bacterium</name>
    <dbReference type="NCBI Taxonomy" id="1672391"/>
    <lineage>
        <taxon>Bacteria</taxon>
        <taxon>Bacillati</taxon>
        <taxon>Chloroflexota</taxon>
        <taxon>Chloroflexia</taxon>
        <taxon>environmental samples</taxon>
    </lineage>
</organism>
<name>A0A6J4J5J5_9CHLR</name>
<feature type="non-terminal residue" evidence="1">
    <location>
        <position position="1"/>
    </location>
</feature>
<evidence type="ECO:0000313" key="1">
    <source>
        <dbReference type="EMBL" id="CAA9271046.1"/>
    </source>
</evidence>
<accession>A0A6J4J5J5</accession>
<gene>
    <name evidence="1" type="ORF">AVDCRST_MAG93-2640</name>
</gene>
<dbReference type="EMBL" id="CADCTR010000902">
    <property type="protein sequence ID" value="CAA9271046.1"/>
    <property type="molecule type" value="Genomic_DNA"/>
</dbReference>
<sequence>YLSIPPPDIVPSSVSQDLAETLNRILPDLPQRSGPINVPLPKEGVSFMELRNYFGGERKGVVEDFVRLCQRGDLTVRRRLQTEL</sequence>